<dbReference type="OrthoDB" id="6435013at2759"/>
<dbReference type="EMBL" id="KK120914">
    <property type="protein sequence ID" value="KFM79355.1"/>
    <property type="molecule type" value="Genomic_DNA"/>
</dbReference>
<accession>A0A087UPR6</accession>
<dbReference type="AlphaFoldDB" id="A0A087UPR6"/>
<organism evidence="1 2">
    <name type="scientific">Stegodyphus mimosarum</name>
    <name type="common">African social velvet spider</name>
    <dbReference type="NCBI Taxonomy" id="407821"/>
    <lineage>
        <taxon>Eukaryota</taxon>
        <taxon>Metazoa</taxon>
        <taxon>Ecdysozoa</taxon>
        <taxon>Arthropoda</taxon>
        <taxon>Chelicerata</taxon>
        <taxon>Arachnida</taxon>
        <taxon>Araneae</taxon>
        <taxon>Araneomorphae</taxon>
        <taxon>Entelegynae</taxon>
        <taxon>Eresoidea</taxon>
        <taxon>Eresidae</taxon>
        <taxon>Stegodyphus</taxon>
    </lineage>
</organism>
<name>A0A087UPR6_STEMI</name>
<evidence type="ECO:0008006" key="3">
    <source>
        <dbReference type="Google" id="ProtNLM"/>
    </source>
</evidence>
<reference evidence="1 2" key="1">
    <citation type="submission" date="2013-11" db="EMBL/GenBank/DDBJ databases">
        <title>Genome sequencing of Stegodyphus mimosarum.</title>
        <authorList>
            <person name="Bechsgaard J."/>
        </authorList>
    </citation>
    <scope>NUCLEOTIDE SEQUENCE [LARGE SCALE GENOMIC DNA]</scope>
</reference>
<dbReference type="Proteomes" id="UP000054359">
    <property type="component" value="Unassembled WGS sequence"/>
</dbReference>
<proteinExistence type="predicted"/>
<evidence type="ECO:0000313" key="2">
    <source>
        <dbReference type="Proteomes" id="UP000054359"/>
    </source>
</evidence>
<feature type="non-terminal residue" evidence="1">
    <location>
        <position position="131"/>
    </location>
</feature>
<sequence>MKSILMHFSQKGHIAEKECNNILLEYSDFIENVVQPGLTEFKTYDVRKMRLDTFLHTFINGKYLKLWETFKVIFILFHGQASVERGFSINKNIETKNRGENSYIVQRIVCDYVKHAGGIHNVSIMTEMRAA</sequence>
<protein>
    <recommendedName>
        <fullName evidence="3">HAT C-terminal dimerisation domain-containing protein</fullName>
    </recommendedName>
</protein>
<gene>
    <name evidence="1" type="ORF">X975_09155</name>
</gene>
<keyword evidence="2" id="KW-1185">Reference proteome</keyword>
<evidence type="ECO:0000313" key="1">
    <source>
        <dbReference type="EMBL" id="KFM79355.1"/>
    </source>
</evidence>